<name>A0A241XSJ5_PSEAI</name>
<dbReference type="InterPro" id="IPR018247">
    <property type="entry name" value="EF_Hand_1_Ca_BS"/>
</dbReference>
<dbReference type="EMBL" id="NFFZ01000004">
    <property type="protein sequence ID" value="OTI63058.1"/>
    <property type="molecule type" value="Genomic_DNA"/>
</dbReference>
<sequence>MTGKEHLKGHISFADMVSTHIAAWREALTDTLMLKGDPDDRNFIEHELKALDDIEAALEIELGATAQGVVAETGSDELKVTNKILTEALVPFARYEQARNGMGGNSPKTGALWCCSDRSGDREITVEDMQKALRLVEEHAATAL</sequence>
<comment type="caution">
    <text evidence="1">The sequence shown here is derived from an EMBL/GenBank/DDBJ whole genome shotgun (WGS) entry which is preliminary data.</text>
</comment>
<dbReference type="AlphaFoldDB" id="A0A241XSJ5"/>
<evidence type="ECO:0000313" key="1">
    <source>
        <dbReference type="EMBL" id="OTI63058.1"/>
    </source>
</evidence>
<dbReference type="PROSITE" id="PS00018">
    <property type="entry name" value="EF_HAND_1"/>
    <property type="match status" value="1"/>
</dbReference>
<reference evidence="1 2" key="1">
    <citation type="submission" date="2017-05" db="EMBL/GenBank/DDBJ databases">
        <authorList>
            <person name="Song R."/>
            <person name="Chenine A.L."/>
            <person name="Ruprecht R.M."/>
        </authorList>
    </citation>
    <scope>NUCLEOTIDE SEQUENCE [LARGE SCALE GENOMIC DNA]</scope>
    <source>
        <strain evidence="1 2">S567_C10_BS</strain>
    </source>
</reference>
<dbReference type="Proteomes" id="UP000194857">
    <property type="component" value="Unassembled WGS sequence"/>
</dbReference>
<dbReference type="RefSeq" id="WP_065085930.1">
    <property type="nucleotide sequence ID" value="NZ_NFFZ01000004.1"/>
</dbReference>
<accession>A0A241XSJ5</accession>
<evidence type="ECO:0000313" key="2">
    <source>
        <dbReference type="Proteomes" id="UP000194857"/>
    </source>
</evidence>
<proteinExistence type="predicted"/>
<gene>
    <name evidence="1" type="ORF">CAZ10_09460</name>
</gene>
<protein>
    <submittedName>
        <fullName evidence="1">Uncharacterized protein</fullName>
    </submittedName>
</protein>
<organism evidence="1 2">
    <name type="scientific">Pseudomonas aeruginosa</name>
    <dbReference type="NCBI Taxonomy" id="287"/>
    <lineage>
        <taxon>Bacteria</taxon>
        <taxon>Pseudomonadati</taxon>
        <taxon>Pseudomonadota</taxon>
        <taxon>Gammaproteobacteria</taxon>
        <taxon>Pseudomonadales</taxon>
        <taxon>Pseudomonadaceae</taxon>
        <taxon>Pseudomonas</taxon>
    </lineage>
</organism>